<dbReference type="Proteomes" id="UP001258994">
    <property type="component" value="Chromosome"/>
</dbReference>
<name>A0ABY9TU23_9GAMM</name>
<accession>A0ABY9TU23</accession>
<dbReference type="Pfam" id="PF12487">
    <property type="entry name" value="DUF3703"/>
    <property type="match status" value="1"/>
</dbReference>
<reference evidence="2" key="1">
    <citation type="submission" date="2023-09" db="EMBL/GenBank/DDBJ databases">
        <authorList>
            <person name="Li S."/>
            <person name="Li X."/>
            <person name="Zhang C."/>
            <person name="Zhao Z."/>
        </authorList>
    </citation>
    <scope>NUCLEOTIDE SEQUENCE [LARGE SCALE GENOMIC DNA]</scope>
    <source>
        <strain evidence="2">SQ149</strain>
    </source>
</reference>
<dbReference type="EMBL" id="CP134145">
    <property type="protein sequence ID" value="WNC72346.1"/>
    <property type="molecule type" value="Genomic_DNA"/>
</dbReference>
<evidence type="ECO:0000313" key="1">
    <source>
        <dbReference type="EMBL" id="WNC72346.1"/>
    </source>
</evidence>
<gene>
    <name evidence="1" type="ORF">RGQ13_19845</name>
</gene>
<proteinExistence type="predicted"/>
<dbReference type="RefSeq" id="WP_348391465.1">
    <property type="nucleotide sequence ID" value="NZ_CP134145.1"/>
</dbReference>
<keyword evidence="2" id="KW-1185">Reference proteome</keyword>
<protein>
    <submittedName>
        <fullName evidence="1">DUF3703 domain-containing protein</fullName>
    </submittedName>
</protein>
<organism evidence="1 2">
    <name type="scientific">Thalassotalea psychrophila</name>
    <dbReference type="NCBI Taxonomy" id="3065647"/>
    <lineage>
        <taxon>Bacteria</taxon>
        <taxon>Pseudomonadati</taxon>
        <taxon>Pseudomonadota</taxon>
        <taxon>Gammaproteobacteria</taxon>
        <taxon>Alteromonadales</taxon>
        <taxon>Colwelliaceae</taxon>
        <taxon>Thalassotalea</taxon>
    </lineage>
</organism>
<dbReference type="InterPro" id="IPR022172">
    <property type="entry name" value="DUF3703"/>
</dbReference>
<evidence type="ECO:0000313" key="2">
    <source>
        <dbReference type="Proteomes" id="UP001258994"/>
    </source>
</evidence>
<sequence length="115" mass="13261">MRTKLKAAYNLELGEAIRFYKLNEFEDSFHHLERAHILGQSYIIPHTKSHWWMLKVGIKKRNIKEVLGQVTRMIASVIFSRIWVPLGNTGGANVNPMKPMSVPEDLKKILSESET</sequence>